<dbReference type="SUPFAM" id="SSF52540">
    <property type="entry name" value="P-loop containing nucleoside triphosphate hydrolases"/>
    <property type="match status" value="1"/>
</dbReference>
<feature type="coiled-coil region" evidence="11">
    <location>
        <begin position="347"/>
        <end position="374"/>
    </location>
</feature>
<keyword evidence="8" id="KW-0206">Cytoskeleton</keyword>
<feature type="coiled-coil region" evidence="11">
    <location>
        <begin position="1007"/>
        <end position="1034"/>
    </location>
</feature>
<evidence type="ECO:0000256" key="6">
    <source>
        <dbReference type="ARBA" id="ARBA00023054"/>
    </source>
</evidence>
<evidence type="ECO:0000313" key="14">
    <source>
        <dbReference type="Proteomes" id="UP000494206"/>
    </source>
</evidence>
<dbReference type="GO" id="GO:0007018">
    <property type="term" value="P:microtubule-based movement"/>
    <property type="evidence" value="ECO:0007669"/>
    <property type="project" value="InterPro"/>
</dbReference>
<keyword evidence="6 11" id="KW-0175">Coiled coil</keyword>
<feature type="coiled-coil region" evidence="11">
    <location>
        <begin position="639"/>
        <end position="983"/>
    </location>
</feature>
<evidence type="ECO:0000256" key="10">
    <source>
        <dbReference type="PROSITE-ProRule" id="PRU00283"/>
    </source>
</evidence>
<dbReference type="PANTHER" id="PTHR47968">
    <property type="entry name" value="CENTROMERE PROTEIN E"/>
    <property type="match status" value="1"/>
</dbReference>
<dbReference type="Proteomes" id="UP000494206">
    <property type="component" value="Unassembled WGS sequence"/>
</dbReference>
<comment type="caution">
    <text evidence="13">The sequence shown here is derived from an EMBL/GenBank/DDBJ whole genome shotgun (WGS) entry which is preliminary data.</text>
</comment>
<reference evidence="13 14" key="1">
    <citation type="submission" date="2020-04" db="EMBL/GenBank/DDBJ databases">
        <authorList>
            <person name="Laetsch R D."/>
            <person name="Stevens L."/>
            <person name="Kumar S."/>
            <person name="Blaxter L. M."/>
        </authorList>
    </citation>
    <scope>NUCLEOTIDE SEQUENCE [LARGE SCALE GENOMIC DNA]</scope>
</reference>
<comment type="subcellular location">
    <subcellularLocation>
        <location evidence="1">Cytoplasm</location>
        <location evidence="1">Cytoskeleton</location>
    </subcellularLocation>
</comment>
<dbReference type="AlphaFoldDB" id="A0A8S1EJX9"/>
<dbReference type="GO" id="GO:0003777">
    <property type="term" value="F:microtubule motor activity"/>
    <property type="evidence" value="ECO:0007669"/>
    <property type="project" value="InterPro"/>
</dbReference>
<dbReference type="PROSITE" id="PS50067">
    <property type="entry name" value="KINESIN_MOTOR_2"/>
    <property type="match status" value="1"/>
</dbReference>
<keyword evidence="3" id="KW-0493">Microtubule</keyword>
<accession>A0A8S1EJX9</accession>
<dbReference type="CDD" id="cd00106">
    <property type="entry name" value="KISc"/>
    <property type="match status" value="1"/>
</dbReference>
<keyword evidence="7 10" id="KW-0505">Motor protein</keyword>
<keyword evidence="4 10" id="KW-0547">Nucleotide-binding</keyword>
<feature type="domain" description="Kinesin motor" evidence="12">
    <location>
        <begin position="4"/>
        <end position="332"/>
    </location>
</feature>
<organism evidence="13 14">
    <name type="scientific">Caenorhabditis bovis</name>
    <dbReference type="NCBI Taxonomy" id="2654633"/>
    <lineage>
        <taxon>Eukaryota</taxon>
        <taxon>Metazoa</taxon>
        <taxon>Ecdysozoa</taxon>
        <taxon>Nematoda</taxon>
        <taxon>Chromadorea</taxon>
        <taxon>Rhabditida</taxon>
        <taxon>Rhabditina</taxon>
        <taxon>Rhabditomorpha</taxon>
        <taxon>Rhabditoidea</taxon>
        <taxon>Rhabditidae</taxon>
        <taxon>Peloderinae</taxon>
        <taxon>Caenorhabditis</taxon>
    </lineage>
</organism>
<dbReference type="GO" id="GO:0008017">
    <property type="term" value="F:microtubule binding"/>
    <property type="evidence" value="ECO:0007669"/>
    <property type="project" value="InterPro"/>
</dbReference>
<dbReference type="SMART" id="SM00129">
    <property type="entry name" value="KISc"/>
    <property type="match status" value="1"/>
</dbReference>
<dbReference type="InterPro" id="IPR027640">
    <property type="entry name" value="Kinesin-like_fam"/>
</dbReference>
<dbReference type="Gene3D" id="3.40.850.10">
    <property type="entry name" value="Kinesin motor domain"/>
    <property type="match status" value="1"/>
</dbReference>
<dbReference type="EMBL" id="CADEPM010000003">
    <property type="protein sequence ID" value="CAB3402367.1"/>
    <property type="molecule type" value="Genomic_DNA"/>
</dbReference>
<feature type="binding site" evidence="10">
    <location>
        <begin position="82"/>
        <end position="89"/>
    </location>
    <ligand>
        <name>ATP</name>
        <dbReference type="ChEBI" id="CHEBI:30616"/>
    </ligand>
</feature>
<feature type="coiled-coil region" evidence="11">
    <location>
        <begin position="442"/>
        <end position="476"/>
    </location>
</feature>
<evidence type="ECO:0000256" key="8">
    <source>
        <dbReference type="ARBA" id="ARBA00023212"/>
    </source>
</evidence>
<dbReference type="PRINTS" id="PR00380">
    <property type="entry name" value="KINESINHEAVY"/>
</dbReference>
<comment type="similarity">
    <text evidence="9">Belongs to the TRAFAC class myosin-kinesin ATPase superfamily. Kinesin family. KIN-5/BimC subfamily.</text>
</comment>
<keyword evidence="2" id="KW-0963">Cytoplasm</keyword>
<name>A0A8S1EJX9_9PELO</name>
<keyword evidence="5 10" id="KW-0067">ATP-binding</keyword>
<evidence type="ECO:0000259" key="12">
    <source>
        <dbReference type="PROSITE" id="PS50067"/>
    </source>
</evidence>
<dbReference type="InterPro" id="IPR001752">
    <property type="entry name" value="Kinesin_motor_dom"/>
</dbReference>
<evidence type="ECO:0000256" key="9">
    <source>
        <dbReference type="ARBA" id="ARBA00034704"/>
    </source>
</evidence>
<evidence type="ECO:0000256" key="11">
    <source>
        <dbReference type="SAM" id="Coils"/>
    </source>
</evidence>
<evidence type="ECO:0000256" key="4">
    <source>
        <dbReference type="ARBA" id="ARBA00022741"/>
    </source>
</evidence>
<evidence type="ECO:0000256" key="3">
    <source>
        <dbReference type="ARBA" id="ARBA00022701"/>
    </source>
</evidence>
<dbReference type="PANTHER" id="PTHR47968:SF36">
    <property type="entry name" value="KINESIN HEAVY CHAIN ISOFORM X1"/>
    <property type="match status" value="1"/>
</dbReference>
<evidence type="ECO:0000256" key="2">
    <source>
        <dbReference type="ARBA" id="ARBA00022490"/>
    </source>
</evidence>
<dbReference type="GO" id="GO:0007010">
    <property type="term" value="P:cytoskeleton organization"/>
    <property type="evidence" value="ECO:0007669"/>
    <property type="project" value="UniProtKB-ARBA"/>
</dbReference>
<evidence type="ECO:0000256" key="1">
    <source>
        <dbReference type="ARBA" id="ARBA00004245"/>
    </source>
</evidence>
<dbReference type="FunFam" id="3.40.850.10:FF:000019">
    <property type="entry name" value="Kinesin-like protein KIN-5D"/>
    <property type="match status" value="1"/>
</dbReference>
<gene>
    <name evidence="13" type="ORF">CBOVIS_LOCUS4992</name>
</gene>
<sequence length="1053" mass="120924">MSHYIQVYGRLRPSANDGCIAVKALDSNRIHCEGFGGKEEKIQDLHRVFDTDCDQEAIFATVAKKIVDDCAEGINGTVFAYGQTGSGKTHTMLGPANSWTDSEKMGLIPRSVNHLFARLDEKCKECQKFSYEVVAEFVEIYNEVIFDLLDFQQKKISYRDTGVEVQLNNVQSEFVDNYIDLMNLVRKGWENRKTGETAMNRDSSRSHALLIIKIRTEELTGTILTTRTSILNLVDLAGSERQSHTKASGERLKEATHINGSLSVLGRCIRELSKPEKSRAFIPYRDSVLTHILKNSLGGNSKTAVIVNMHPDRAFLAETTSTLQFAAACSMIKNHIRKNECMSGDKEEGYKEAIRLLRKENDEIEAKVRAEFAKRLADMDTERKNQHQVILNSNKEMMELRAKYEILLLKGLGAKEIDAETLKKYTASRFDGNEQKTIEQRMNTLLLEFAAKNEEMKKLETENADLRTRLSEIVNESLCNASILRTPRRRSSRNPRRETLYVPSPSRTKTEATKVVADHGECEEQIKEIMYELEQVRAENQALDATLKKTIESKMGDLNESAAKISKLEDKLCAISDELEEQKMLYAELEGKHIRAGDKLEKLLTVIASKDDQINEKDLLLAEKSETILDVSKELDKMQKYYTDEIEKLNKQIETIAEERNEALKKLTIQLENTSAEKNQLMIDVSNSKKTAEEAARMKEAVEQLTKELENSTLEKNRLALDVANSKNAMEDARELKDVVEKTRKELEKVVEEKNQIAGKAKELEDTVEKMNSKLEIAVEHRKALENEQENNKKMLESVQKSKEKLLADYETKLKKSTAIIQAKDKTIAALENAVATKSNELKEALQNQIEESSEEVERWKREADSLRSMVEERRMKHTRDIEELRARKQEEVKNLQLSLDREQAAHERTRANALKSYNEKVKKLGMEMIQERKELVKQHEEEVARRVQDVIEQFESKMRILKQNHDDDLEKLKLEISTLNELHMKDAEQLQALTGHNNKGQKINYIWNMRNRLKESEIQLKKLQHDNDELRKQLQVQVPKTEKRVLRSSNAL</sequence>
<keyword evidence="14" id="KW-1185">Reference proteome</keyword>
<proteinExistence type="inferred from homology"/>
<dbReference type="OrthoDB" id="3176171at2759"/>
<dbReference type="InterPro" id="IPR036961">
    <property type="entry name" value="Kinesin_motor_dom_sf"/>
</dbReference>
<evidence type="ECO:0000256" key="5">
    <source>
        <dbReference type="ARBA" id="ARBA00022840"/>
    </source>
</evidence>
<dbReference type="Pfam" id="PF00225">
    <property type="entry name" value="Kinesin"/>
    <property type="match status" value="1"/>
</dbReference>
<feature type="coiled-coil region" evidence="11">
    <location>
        <begin position="519"/>
        <end position="553"/>
    </location>
</feature>
<dbReference type="InterPro" id="IPR027417">
    <property type="entry name" value="P-loop_NTPase"/>
</dbReference>
<protein>
    <recommendedName>
        <fullName evidence="12">Kinesin motor domain-containing protein</fullName>
    </recommendedName>
</protein>
<dbReference type="GO" id="GO:0005874">
    <property type="term" value="C:microtubule"/>
    <property type="evidence" value="ECO:0007669"/>
    <property type="project" value="UniProtKB-KW"/>
</dbReference>
<evidence type="ECO:0000313" key="13">
    <source>
        <dbReference type="EMBL" id="CAB3402367.1"/>
    </source>
</evidence>
<evidence type="ECO:0000256" key="7">
    <source>
        <dbReference type="ARBA" id="ARBA00023175"/>
    </source>
</evidence>
<dbReference type="GO" id="GO:0005524">
    <property type="term" value="F:ATP binding"/>
    <property type="evidence" value="ECO:0007669"/>
    <property type="project" value="UniProtKB-UniRule"/>
</dbReference>